<organism evidence="2">
    <name type="scientific">Moramonas marocensis</name>
    <dbReference type="NCBI Taxonomy" id="1805496"/>
    <lineage>
        <taxon>Eukaryota</taxon>
        <taxon>Discoba</taxon>
        <taxon>Jakobida</taxon>
        <taxon>Histionina</taxon>
        <taxon>Moramonas</taxon>
    </lineage>
</organism>
<keyword evidence="1" id="KW-1133">Transmembrane helix</keyword>
<keyword evidence="2" id="KW-0496">Mitochondrion</keyword>
<reference evidence="2" key="1">
    <citation type="submission" date="2015-11" db="EMBL/GenBank/DDBJ databases">
        <authorList>
            <person name="Zhang Y."/>
            <person name="Guo Z."/>
        </authorList>
    </citation>
    <scope>NUCLEOTIDE SEQUENCE</scope>
</reference>
<proteinExistence type="predicted"/>
<evidence type="ECO:0000313" key="2">
    <source>
        <dbReference type="EMBL" id="AML60625.1"/>
    </source>
</evidence>
<protein>
    <submittedName>
        <fullName evidence="2">Uncharacterized protein</fullName>
    </submittedName>
</protein>
<dbReference type="EMBL" id="KU057172">
    <property type="protein sequence ID" value="AML60625.1"/>
    <property type="molecule type" value="Genomic_DNA"/>
</dbReference>
<geneLocation type="mitochondrion" evidence="2"/>
<feature type="transmembrane region" description="Helical" evidence="1">
    <location>
        <begin position="65"/>
        <end position="87"/>
    </location>
</feature>
<reference evidence="2" key="2">
    <citation type="journal article" date="2016" name="Open Biol.">
        <title>Moramonas marocensis gen. nov., sp. nov.: a jakobid flagellate isolated from desert soil with a bacteria-like, but bloated mitochondrial genome.</title>
        <authorList>
            <person name="Strassert J.F."/>
            <person name="Tikhonenkov D.V."/>
            <person name="Pombert J.F."/>
            <person name="Kolisko M."/>
            <person name="Tai V."/>
            <person name="Mylnikov A.P."/>
            <person name="Keeling P.J."/>
        </authorList>
    </citation>
    <scope>NUCLEOTIDE SEQUENCE</scope>
</reference>
<evidence type="ECO:0000256" key="1">
    <source>
        <dbReference type="SAM" id="Phobius"/>
    </source>
</evidence>
<gene>
    <name evidence="2" type="ORF">Mmmito_0046</name>
</gene>
<sequence length="119" mass="14274">MRFSEKVQRVLIHIVIGGYLVYYPQVVKVFYFEEDKRYTFCGLYLLNSIFQVVQKKEYLKKWTRARLFFCPFFHTIHSFVSFLSQFFRNSLHYLLFKSGPSCNGGIPINRGMKKYSTLK</sequence>
<keyword evidence="1" id="KW-0812">Transmembrane</keyword>
<accession>A0A140F2J1</accession>
<keyword evidence="1" id="KW-0472">Membrane</keyword>
<dbReference type="AlphaFoldDB" id="A0A140F2J1"/>
<feature type="transmembrane region" description="Helical" evidence="1">
    <location>
        <begin position="12"/>
        <end position="31"/>
    </location>
</feature>
<name>A0A140F2J1_9EUKA</name>